<name>D1ATM6_ANACI</name>
<dbReference type="InterPro" id="IPR002566">
    <property type="entry name" value="Msp4_OMP-like"/>
</dbReference>
<dbReference type="HOGENOM" id="CLU_851631_0_0_5"/>
<dbReference type="KEGG" id="acn:ACIS_00232"/>
<dbReference type="Proteomes" id="UP000000630">
    <property type="component" value="Chromosome"/>
</dbReference>
<dbReference type="STRING" id="574556.ACIS_00232"/>
<keyword evidence="1" id="KW-0732">Signal</keyword>
<sequence length="300" mass="31004">MSYRSLFALPFLFFVAALTTEGGAAPSLGSAVDGELYLAAQYKPAVPVIRRFTVRESRLTAPSRLFRLSPGASVLSLDPGQASAGTSLDAPLLRALQGSQNFEPGYVPSYGPSVYGASGVLGYSKAGVGVELEVSFENFKVKRFGRPMLRGSHEYFAAGGRAIGGTRHAALEGGAVFMNSAISAGSALVNICRSFPAGPYGGGVAPYACLGGGAEFLDILGTGSTRFAYQAKVGAALSLHPRIGAFAAGYYRGTLERAVRPLPVVALVPRGEGGSPGQLPFESSVGIQYLGVEAGIRVSL</sequence>
<evidence type="ECO:0000256" key="1">
    <source>
        <dbReference type="SAM" id="SignalP"/>
    </source>
</evidence>
<reference evidence="3 4" key="1">
    <citation type="journal article" date="2010" name="J. Bacteriol.">
        <title>Complete genome sequence of Anaplasma marginale subsp. centrale.</title>
        <authorList>
            <person name="Herndon D.R."/>
            <person name="Palmer G.H."/>
            <person name="Shkap V."/>
            <person name="Knowles D.P. Jr."/>
            <person name="Brayton K.A."/>
        </authorList>
    </citation>
    <scope>NUCLEOTIDE SEQUENCE [LARGE SCALE GENOMIC DNA]</scope>
    <source>
        <strain evidence="3 4">Israel</strain>
    </source>
</reference>
<gene>
    <name evidence="3" type="primary">opag2</name>
    <name evidence="3" type="ordered locus">ACIS_00232</name>
</gene>
<feature type="signal peptide" evidence="1">
    <location>
        <begin position="1"/>
        <end position="24"/>
    </location>
</feature>
<dbReference type="EMBL" id="CP001759">
    <property type="protein sequence ID" value="ACZ48904.1"/>
    <property type="molecule type" value="Genomic_DNA"/>
</dbReference>
<dbReference type="RefSeq" id="WP_012880386.1">
    <property type="nucleotide sequence ID" value="NC_013532.1"/>
</dbReference>
<evidence type="ECO:0000313" key="3">
    <source>
        <dbReference type="EMBL" id="ACZ48904.1"/>
    </source>
</evidence>
<dbReference type="OrthoDB" id="7165551at2"/>
<dbReference type="AlphaFoldDB" id="D1ATM6"/>
<dbReference type="SUPFAM" id="SSF56925">
    <property type="entry name" value="OMPA-like"/>
    <property type="match status" value="1"/>
</dbReference>
<dbReference type="InterPro" id="IPR011250">
    <property type="entry name" value="OMP/PagP_B-barrel"/>
</dbReference>
<proteinExistence type="predicted"/>
<dbReference type="Gene3D" id="2.40.160.20">
    <property type="match status" value="1"/>
</dbReference>
<feature type="chain" id="PRO_5003019992" evidence="1">
    <location>
        <begin position="25"/>
        <end position="300"/>
    </location>
</feature>
<evidence type="ECO:0000259" key="2">
    <source>
        <dbReference type="Pfam" id="PF01617"/>
    </source>
</evidence>
<evidence type="ECO:0000313" key="4">
    <source>
        <dbReference type="Proteomes" id="UP000000630"/>
    </source>
</evidence>
<dbReference type="eggNOG" id="COG3637">
    <property type="taxonomic scope" value="Bacteria"/>
</dbReference>
<keyword evidence="4" id="KW-1185">Reference proteome</keyword>
<feature type="domain" description="Msp4/OMP-like" evidence="2">
    <location>
        <begin position="33"/>
        <end position="298"/>
    </location>
</feature>
<dbReference type="Pfam" id="PF01617">
    <property type="entry name" value="Surface_Ag_2"/>
    <property type="match status" value="1"/>
</dbReference>
<protein>
    <submittedName>
        <fullName evidence="3">Msp2 operon associated protein 2</fullName>
    </submittedName>
</protein>
<organism evidence="3 4">
    <name type="scientific">Anaplasma centrale (strain Israel)</name>
    <name type="common">Anaplasma marginale subsp. centrale (strain Israel)</name>
    <dbReference type="NCBI Taxonomy" id="574556"/>
    <lineage>
        <taxon>Bacteria</taxon>
        <taxon>Pseudomonadati</taxon>
        <taxon>Pseudomonadota</taxon>
        <taxon>Alphaproteobacteria</taxon>
        <taxon>Rickettsiales</taxon>
        <taxon>Anaplasmataceae</taxon>
        <taxon>Anaplasma</taxon>
    </lineage>
</organism>
<accession>D1ATM6</accession>